<evidence type="ECO:0000256" key="5">
    <source>
        <dbReference type="ARBA" id="ARBA00022989"/>
    </source>
</evidence>
<name>A0ABV0SPN2_9TELE</name>
<dbReference type="PANTHER" id="PTHR13055">
    <property type="entry name" value="TUMOR ENDOTHELIAL MARKER 7 RELATED"/>
    <property type="match status" value="1"/>
</dbReference>
<dbReference type="PANTHER" id="PTHR13055:SF11">
    <property type="entry name" value="PLEXIN DOMAIN-CONTAINING PROTEIN 2"/>
    <property type="match status" value="1"/>
</dbReference>
<keyword evidence="3" id="KW-0812">Transmembrane</keyword>
<evidence type="ECO:0000313" key="6">
    <source>
        <dbReference type="EMBL" id="MEQ2222529.1"/>
    </source>
</evidence>
<dbReference type="Proteomes" id="UP001482620">
    <property type="component" value="Unassembled WGS sequence"/>
</dbReference>
<evidence type="ECO:0000256" key="1">
    <source>
        <dbReference type="ARBA" id="ARBA00004479"/>
    </source>
</evidence>
<keyword evidence="7" id="KW-1185">Reference proteome</keyword>
<dbReference type="EMBL" id="JAHRIQ010003562">
    <property type="protein sequence ID" value="MEQ2222529.1"/>
    <property type="molecule type" value="Genomic_DNA"/>
</dbReference>
<protein>
    <submittedName>
        <fullName evidence="6">Uncharacterized protein</fullName>
    </submittedName>
</protein>
<gene>
    <name evidence="6" type="ORF">ILYODFUR_027254</name>
</gene>
<evidence type="ECO:0000256" key="4">
    <source>
        <dbReference type="ARBA" id="ARBA00022729"/>
    </source>
</evidence>
<dbReference type="InterPro" id="IPR031152">
    <property type="entry name" value="PLXDC"/>
</dbReference>
<sequence length="174" mass="19882">MDHNYYTSKTYGPSDPMSKDLWVNIDQMEKDKVKIHGILSNTHRQAARVNLSFDFPFYGHLLREITVATGGQLDAFQKIDYIKKKEYCVELLKLHLKTSAKKLNLGHKQVFEMHTEMERRHQEDGGGGSYLPFTGLRGFVSETASRPIPVSSQPILSPLCHLFYFILVSNSAFT</sequence>
<accession>A0ABV0SPN2</accession>
<comment type="subcellular location">
    <subcellularLocation>
        <location evidence="1">Membrane</location>
        <topology evidence="1">Single-pass type I membrane protein</topology>
    </subcellularLocation>
</comment>
<comment type="similarity">
    <text evidence="2">Belongs to the plexin family.</text>
</comment>
<proteinExistence type="inferred from homology"/>
<reference evidence="6 7" key="1">
    <citation type="submission" date="2021-06" db="EMBL/GenBank/DDBJ databases">
        <authorList>
            <person name="Palmer J.M."/>
        </authorList>
    </citation>
    <scope>NUCLEOTIDE SEQUENCE [LARGE SCALE GENOMIC DNA]</scope>
    <source>
        <strain evidence="7">if_2019</strain>
        <tissue evidence="6">Muscle</tissue>
    </source>
</reference>
<keyword evidence="5" id="KW-0472">Membrane</keyword>
<evidence type="ECO:0000313" key="7">
    <source>
        <dbReference type="Proteomes" id="UP001482620"/>
    </source>
</evidence>
<organism evidence="6 7">
    <name type="scientific">Ilyodon furcidens</name>
    <name type="common">goldbreast splitfin</name>
    <dbReference type="NCBI Taxonomy" id="33524"/>
    <lineage>
        <taxon>Eukaryota</taxon>
        <taxon>Metazoa</taxon>
        <taxon>Chordata</taxon>
        <taxon>Craniata</taxon>
        <taxon>Vertebrata</taxon>
        <taxon>Euteleostomi</taxon>
        <taxon>Actinopterygii</taxon>
        <taxon>Neopterygii</taxon>
        <taxon>Teleostei</taxon>
        <taxon>Neoteleostei</taxon>
        <taxon>Acanthomorphata</taxon>
        <taxon>Ovalentaria</taxon>
        <taxon>Atherinomorphae</taxon>
        <taxon>Cyprinodontiformes</taxon>
        <taxon>Goodeidae</taxon>
        <taxon>Ilyodon</taxon>
    </lineage>
</organism>
<evidence type="ECO:0000256" key="3">
    <source>
        <dbReference type="ARBA" id="ARBA00022692"/>
    </source>
</evidence>
<comment type="caution">
    <text evidence="6">The sequence shown here is derived from an EMBL/GenBank/DDBJ whole genome shotgun (WGS) entry which is preliminary data.</text>
</comment>
<evidence type="ECO:0000256" key="2">
    <source>
        <dbReference type="ARBA" id="ARBA00010297"/>
    </source>
</evidence>
<keyword evidence="5" id="KW-1133">Transmembrane helix</keyword>
<keyword evidence="4" id="KW-0732">Signal</keyword>